<dbReference type="Proteomes" id="UP001172684">
    <property type="component" value="Unassembled WGS sequence"/>
</dbReference>
<evidence type="ECO:0000313" key="13">
    <source>
        <dbReference type="Proteomes" id="UP001172684"/>
    </source>
</evidence>
<keyword evidence="5" id="KW-0146">Chitin degradation</keyword>
<evidence type="ECO:0000256" key="10">
    <source>
        <dbReference type="SAM" id="MobiDB-lite"/>
    </source>
</evidence>
<dbReference type="PANTHER" id="PTHR11177">
    <property type="entry name" value="CHITINASE"/>
    <property type="match status" value="1"/>
</dbReference>
<evidence type="ECO:0000256" key="8">
    <source>
        <dbReference type="ARBA" id="ARBA00023326"/>
    </source>
</evidence>
<organism evidence="12 13">
    <name type="scientific">Coniosporium apollinis</name>
    <dbReference type="NCBI Taxonomy" id="61459"/>
    <lineage>
        <taxon>Eukaryota</taxon>
        <taxon>Fungi</taxon>
        <taxon>Dikarya</taxon>
        <taxon>Ascomycota</taxon>
        <taxon>Pezizomycotina</taxon>
        <taxon>Dothideomycetes</taxon>
        <taxon>Dothideomycetes incertae sedis</taxon>
        <taxon>Coniosporium</taxon>
    </lineage>
</organism>
<evidence type="ECO:0000256" key="7">
    <source>
        <dbReference type="ARBA" id="ARBA00023295"/>
    </source>
</evidence>
<dbReference type="InterPro" id="IPR050314">
    <property type="entry name" value="Glycosyl_Hydrlase_18"/>
</dbReference>
<keyword evidence="7 9" id="KW-0326">Glycosidase</keyword>
<dbReference type="EMBL" id="JAPDRL010000026">
    <property type="protein sequence ID" value="KAJ9665667.1"/>
    <property type="molecule type" value="Genomic_DNA"/>
</dbReference>
<proteinExistence type="inferred from homology"/>
<keyword evidence="13" id="KW-1185">Reference proteome</keyword>
<name>A0ABQ9NU54_9PEZI</name>
<dbReference type="InterPro" id="IPR029070">
    <property type="entry name" value="Chitinase_insertion_sf"/>
</dbReference>
<gene>
    <name evidence="12" type="ORF">H2201_004151</name>
</gene>
<dbReference type="PROSITE" id="PS51910">
    <property type="entry name" value="GH18_2"/>
    <property type="match status" value="1"/>
</dbReference>
<accession>A0ABQ9NU54</accession>
<dbReference type="SUPFAM" id="SSF54556">
    <property type="entry name" value="Chitinase insertion domain"/>
    <property type="match status" value="1"/>
</dbReference>
<feature type="domain" description="GH18" evidence="11">
    <location>
        <begin position="1"/>
        <end position="308"/>
    </location>
</feature>
<keyword evidence="8" id="KW-0624">Polysaccharide degradation</keyword>
<dbReference type="InterPro" id="IPR017853">
    <property type="entry name" value="GH"/>
</dbReference>
<evidence type="ECO:0000256" key="4">
    <source>
        <dbReference type="ARBA" id="ARBA00022801"/>
    </source>
</evidence>
<evidence type="ECO:0000256" key="3">
    <source>
        <dbReference type="ARBA" id="ARBA00012729"/>
    </source>
</evidence>
<evidence type="ECO:0000256" key="5">
    <source>
        <dbReference type="ARBA" id="ARBA00023024"/>
    </source>
</evidence>
<feature type="compositionally biased region" description="Polar residues" evidence="10">
    <location>
        <begin position="963"/>
        <end position="980"/>
    </location>
</feature>
<keyword evidence="6" id="KW-0119">Carbohydrate metabolism</keyword>
<dbReference type="Gene3D" id="3.10.50.10">
    <property type="match status" value="1"/>
</dbReference>
<feature type="region of interest" description="Disordered" evidence="10">
    <location>
        <begin position="963"/>
        <end position="985"/>
    </location>
</feature>
<dbReference type="PANTHER" id="PTHR11177:SF397">
    <property type="entry name" value="CHITINASE"/>
    <property type="match status" value="1"/>
</dbReference>
<evidence type="ECO:0000313" key="12">
    <source>
        <dbReference type="EMBL" id="KAJ9665667.1"/>
    </source>
</evidence>
<keyword evidence="4 9" id="KW-0378">Hydrolase</keyword>
<evidence type="ECO:0000256" key="6">
    <source>
        <dbReference type="ARBA" id="ARBA00023277"/>
    </source>
</evidence>
<protein>
    <recommendedName>
        <fullName evidence="3">chitinase</fullName>
        <ecNumber evidence="3">3.2.1.14</ecNumber>
    </recommendedName>
</protein>
<sequence length="1170" mass="129268">MDNLTEQLFSDLTDVKKRNSGLKALVALGGWTFNDNNTATQPVFSDMVSTKANRATFISNLLSFMRQYAFDGVDFDWEYPGAPDRGGKPNDGENFTQFLKELKEAIKREPIDYIVSFTTPTSYWYLRWFDLKAVEYVDFVNVMSYDLHGVWDSENPIGSNVLAHTNLTEIKSALNLYWRNNVPPEKLNLGIGFYGRSFQLSDPTCYKPGCKFKGGASPGSCTKNSGTLSYKEITEIIDSKNLKPYHDEENAVKYIVWNQDQWVSYDDEDTIQAKIKYANDVGLGGLLIWSIDQDTPDLRALKAVLKPKEIDAFQSLAQDASYWQDLGAQDCYTSNCGEGCTKPGFIKIAAQPCGNAVPLLRRASEEDSALCCPIAAAPDPNKCKWRGNSPSCNGHCADGEVAVQLNKWGDGKYCEDGNKAYCCEVPEGKENTCYWTSAGGDCKAGDEPLKTFAGTFLDTVADITQLAGLAGPVLSDALRGIDMELRYLYCCPPKTLDQWKNCRWQGQPGSCFDNHCDLGHQVQLTSSDHGLGESCFPRMERTRVFCCDPADGESPFLPVPLDHLFPHPPTGENIDTKFAIILFADLDLDNTWGDGEADTNNNQDPDQASFAFWVLTSPEELQISLDKRDGSHWEVFNCGDAVGEEEQTIQMFCTDVSESSNCHKISLGHGVPGTILEMPKGCGPSKYAVAKSMVSSANQTLPLHLSKRSYGHEPHVYDLTFDYDWHRVPRDLGDTQMRIDFSNEVGYWDNIVEKAGNSKRKRSLADVNHNHKRWLEDEWRDDYHYGGLSRSELHKRWFGSDVIDWLKGLLNKGIKSEFTHDIDQTFTAIILREKWNCDVSDVKISASLDATASAEVKVSTTFGFTLITTLRLPLDLSNSYLYFKNKGEVDAVFTLSAHAKARFESGDFELANIPFPGAGFRIPKLLAVGPTFRLTAAAEAEVALAGKLEARVQIAAWDVQQTYPDQNPEWNPKSLSQPLRNSDRNGLSEPEFDFSVVASGQLTAHLKPAVTFGIMFDEAWKIGAAKAEVVADGFVRVYAQAELSSSGGCPFKYGLDAGARLIARAEAPSAFSWKPAEFVLADFETPLISGGTCPEQRLTERRMIDGLDAGATSSTLGYSDVEVYNASSSAGALAKRDTFSYGPIFSVPIGGTFCPNPKPQGALPCAEIKG</sequence>
<dbReference type="InterPro" id="IPR001223">
    <property type="entry name" value="Glyco_hydro18_cat"/>
</dbReference>
<dbReference type="SUPFAM" id="SSF51445">
    <property type="entry name" value="(Trans)glycosidases"/>
    <property type="match status" value="1"/>
</dbReference>
<evidence type="ECO:0000259" key="11">
    <source>
        <dbReference type="PROSITE" id="PS51910"/>
    </source>
</evidence>
<dbReference type="InterPro" id="IPR001579">
    <property type="entry name" value="Glyco_hydro_18_chit_AS"/>
</dbReference>
<dbReference type="InterPro" id="IPR011583">
    <property type="entry name" value="Chitinase_II/V-like_cat"/>
</dbReference>
<evidence type="ECO:0000256" key="9">
    <source>
        <dbReference type="RuleBase" id="RU000489"/>
    </source>
</evidence>
<evidence type="ECO:0000256" key="1">
    <source>
        <dbReference type="ARBA" id="ARBA00000822"/>
    </source>
</evidence>
<comment type="catalytic activity">
    <reaction evidence="1">
        <text>Random endo-hydrolysis of N-acetyl-beta-D-glucosaminide (1-&gt;4)-beta-linkages in chitin and chitodextrins.</text>
        <dbReference type="EC" id="3.2.1.14"/>
    </reaction>
</comment>
<dbReference type="EC" id="3.2.1.14" evidence="3"/>
<dbReference type="Pfam" id="PF00704">
    <property type="entry name" value="Glyco_hydro_18"/>
    <property type="match status" value="1"/>
</dbReference>
<reference evidence="12" key="1">
    <citation type="submission" date="2022-10" db="EMBL/GenBank/DDBJ databases">
        <title>Culturing micro-colonial fungi from biological soil crusts in the Mojave desert and describing Neophaeococcomyces mojavensis, and introducing the new genera and species Taxawa tesnikishii.</title>
        <authorList>
            <person name="Kurbessoian T."/>
            <person name="Stajich J.E."/>
        </authorList>
    </citation>
    <scope>NUCLEOTIDE SEQUENCE</scope>
    <source>
        <strain evidence="12">TK_1</strain>
    </source>
</reference>
<dbReference type="PROSITE" id="PS01095">
    <property type="entry name" value="GH18_1"/>
    <property type="match status" value="1"/>
</dbReference>
<evidence type="ECO:0000256" key="2">
    <source>
        <dbReference type="ARBA" id="ARBA00008682"/>
    </source>
</evidence>
<comment type="caution">
    <text evidence="12">The sequence shown here is derived from an EMBL/GenBank/DDBJ whole genome shotgun (WGS) entry which is preliminary data.</text>
</comment>
<dbReference type="Gene3D" id="3.20.20.80">
    <property type="entry name" value="Glycosidases"/>
    <property type="match status" value="1"/>
</dbReference>
<comment type="similarity">
    <text evidence="2">Belongs to the glycosyl hydrolase 18 family. Chitinase class V subfamily.</text>
</comment>
<dbReference type="SMART" id="SM00636">
    <property type="entry name" value="Glyco_18"/>
    <property type="match status" value="1"/>
</dbReference>